<evidence type="ECO:0000313" key="2">
    <source>
        <dbReference type="Proteomes" id="UP001064048"/>
    </source>
</evidence>
<organism evidence="1 2">
    <name type="scientific">Choristoneura fumiferana</name>
    <name type="common">Spruce budworm moth</name>
    <name type="synonym">Archips fumiferana</name>
    <dbReference type="NCBI Taxonomy" id="7141"/>
    <lineage>
        <taxon>Eukaryota</taxon>
        <taxon>Metazoa</taxon>
        <taxon>Ecdysozoa</taxon>
        <taxon>Arthropoda</taxon>
        <taxon>Hexapoda</taxon>
        <taxon>Insecta</taxon>
        <taxon>Pterygota</taxon>
        <taxon>Neoptera</taxon>
        <taxon>Endopterygota</taxon>
        <taxon>Lepidoptera</taxon>
        <taxon>Glossata</taxon>
        <taxon>Ditrysia</taxon>
        <taxon>Tortricoidea</taxon>
        <taxon>Tortricidae</taxon>
        <taxon>Tortricinae</taxon>
        <taxon>Choristoneura</taxon>
    </lineage>
</organism>
<evidence type="ECO:0000313" key="1">
    <source>
        <dbReference type="EMBL" id="KAI8440018.1"/>
    </source>
</evidence>
<sequence length="227" mass="25719">MVFTFLVLLCACGCVFAIDTGFPAGYMGDCPGMYNDTQFSDSTKRSLSVVVMWPTNGFIRSQERKCQLSVRGAACVARHLNLNKRKTQVMITGYLDATFSPVVRSVAAPYLEMGRNIILVEVFPLLIRPYPIHIRSAFYWLLAYENPDKFIAVRCESVAKARHGDCYNDTVVPNFLGPKTNFTNKGIYYLPTKEQLPYYIGEEGLKKRKYNHNGYLLRVSPDNDVIV</sequence>
<accession>A0ACC0KUP4</accession>
<comment type="caution">
    <text evidence="1">The sequence shown here is derived from an EMBL/GenBank/DDBJ whole genome shotgun (WGS) entry which is preliminary data.</text>
</comment>
<proteinExistence type="predicted"/>
<name>A0ACC0KUP4_CHOFU</name>
<keyword evidence="2" id="KW-1185">Reference proteome</keyword>
<dbReference type="EMBL" id="CM046102">
    <property type="protein sequence ID" value="KAI8440018.1"/>
    <property type="molecule type" value="Genomic_DNA"/>
</dbReference>
<reference evidence="1 2" key="1">
    <citation type="journal article" date="2022" name="Genome Biol. Evol.">
        <title>The Spruce Budworm Genome: Reconstructing the Evolutionary History of Antifreeze Proteins.</title>
        <authorList>
            <person name="Beliveau C."/>
            <person name="Gagne P."/>
            <person name="Picq S."/>
            <person name="Vernygora O."/>
            <person name="Keeling C.I."/>
            <person name="Pinkney K."/>
            <person name="Doucet D."/>
            <person name="Wen F."/>
            <person name="Johnston J.S."/>
            <person name="Maaroufi H."/>
            <person name="Boyle B."/>
            <person name="Laroche J."/>
            <person name="Dewar K."/>
            <person name="Juretic N."/>
            <person name="Blackburn G."/>
            <person name="Nisole A."/>
            <person name="Brunet B."/>
            <person name="Brandao M."/>
            <person name="Lumley L."/>
            <person name="Duan J."/>
            <person name="Quan G."/>
            <person name="Lucarotti C.J."/>
            <person name="Roe A.D."/>
            <person name="Sperling F.A.H."/>
            <person name="Levesque R.C."/>
            <person name="Cusson M."/>
        </authorList>
    </citation>
    <scope>NUCLEOTIDE SEQUENCE [LARGE SCALE GENOMIC DNA]</scope>
    <source>
        <strain evidence="1">Glfc:IPQL:Cfum</strain>
    </source>
</reference>
<dbReference type="Proteomes" id="UP001064048">
    <property type="component" value="Chromosome 2"/>
</dbReference>
<gene>
    <name evidence="1" type="ORF">MSG28_001452</name>
</gene>
<protein>
    <submittedName>
        <fullName evidence="1">Uncharacterized protein</fullName>
    </submittedName>
</protein>